<dbReference type="Pfam" id="PF09751">
    <property type="entry name" value="Es2"/>
    <property type="match status" value="1"/>
</dbReference>
<dbReference type="EMBL" id="JAAAIP010000007">
    <property type="protein sequence ID" value="KAG0330044.1"/>
    <property type="molecule type" value="Genomic_DNA"/>
</dbReference>
<reference evidence="5" key="1">
    <citation type="journal article" date="2020" name="Fungal Divers.">
        <title>Resolving the Mortierellaceae phylogeny through synthesis of multi-gene phylogenetics and phylogenomics.</title>
        <authorList>
            <person name="Vandepol N."/>
            <person name="Liber J."/>
            <person name="Desiro A."/>
            <person name="Na H."/>
            <person name="Kennedy M."/>
            <person name="Barry K."/>
            <person name="Grigoriev I.V."/>
            <person name="Miller A.N."/>
            <person name="O'Donnell K."/>
            <person name="Stajich J.E."/>
            <person name="Bonito G."/>
        </authorList>
    </citation>
    <scope>NUCLEOTIDE SEQUENCE</scope>
    <source>
        <strain evidence="5">REB-010B</strain>
    </source>
</reference>
<feature type="region of interest" description="Disordered" evidence="4">
    <location>
        <begin position="438"/>
        <end position="540"/>
    </location>
</feature>
<feature type="region of interest" description="Disordered" evidence="4">
    <location>
        <begin position="233"/>
        <end position="252"/>
    </location>
</feature>
<keyword evidence="3" id="KW-0539">Nucleus</keyword>
<feature type="compositionally biased region" description="Basic and acidic residues" evidence="4">
    <location>
        <begin position="492"/>
        <end position="508"/>
    </location>
</feature>
<evidence type="ECO:0000256" key="2">
    <source>
        <dbReference type="ARBA" id="ARBA00009072"/>
    </source>
</evidence>
<evidence type="ECO:0000256" key="4">
    <source>
        <dbReference type="SAM" id="MobiDB-lite"/>
    </source>
</evidence>
<dbReference type="OrthoDB" id="19679at2759"/>
<dbReference type="AlphaFoldDB" id="A0A9P6RUB2"/>
<evidence type="ECO:0000313" key="6">
    <source>
        <dbReference type="Proteomes" id="UP000738325"/>
    </source>
</evidence>
<evidence type="ECO:0000256" key="3">
    <source>
        <dbReference type="ARBA" id="ARBA00023242"/>
    </source>
</evidence>
<dbReference type="PANTHER" id="PTHR12940:SF0">
    <property type="entry name" value="SPLICING FACTOR ESS-2 HOMOLOG"/>
    <property type="match status" value="1"/>
</dbReference>
<accession>A0A9P6RUB2</accession>
<feature type="compositionally biased region" description="Polar residues" evidence="4">
    <location>
        <begin position="14"/>
        <end position="24"/>
    </location>
</feature>
<protein>
    <submittedName>
        <fullName evidence="5">DiGeorge syndrome critical region protein 14</fullName>
    </submittedName>
</protein>
<dbReference type="InterPro" id="IPR019148">
    <property type="entry name" value="Nuclear_protein_DGCR14_ESS-2"/>
</dbReference>
<gene>
    <name evidence="5" type="primary">DGCR14</name>
    <name evidence="5" type="ORF">BGZ99_008767</name>
</gene>
<evidence type="ECO:0000313" key="5">
    <source>
        <dbReference type="EMBL" id="KAG0330044.1"/>
    </source>
</evidence>
<organism evidence="5 6">
    <name type="scientific">Dissophora globulifera</name>
    <dbReference type="NCBI Taxonomy" id="979702"/>
    <lineage>
        <taxon>Eukaryota</taxon>
        <taxon>Fungi</taxon>
        <taxon>Fungi incertae sedis</taxon>
        <taxon>Mucoromycota</taxon>
        <taxon>Mortierellomycotina</taxon>
        <taxon>Mortierellomycetes</taxon>
        <taxon>Mortierellales</taxon>
        <taxon>Mortierellaceae</taxon>
        <taxon>Dissophora</taxon>
    </lineage>
</organism>
<dbReference type="PANTHER" id="PTHR12940">
    <property type="entry name" value="ES-2 PROTEIN - RELATED"/>
    <property type="match status" value="1"/>
</dbReference>
<feature type="region of interest" description="Disordered" evidence="4">
    <location>
        <begin position="85"/>
        <end position="169"/>
    </location>
</feature>
<feature type="compositionally biased region" description="Polar residues" evidence="4">
    <location>
        <begin position="451"/>
        <end position="477"/>
    </location>
</feature>
<comment type="similarity">
    <text evidence="2">Belongs to the ESS2 family.</text>
</comment>
<dbReference type="Proteomes" id="UP000738325">
    <property type="component" value="Unassembled WGS sequence"/>
</dbReference>
<comment type="caution">
    <text evidence="5">The sequence shown here is derived from an EMBL/GenBank/DDBJ whole genome shotgun (WGS) entry which is preliminary data.</text>
</comment>
<sequence>MASKELVKSHDRSSSALTTVSKYKSNIPPPPPQQVLEEDEYIEALSKIIERDFFPDLAKLKRQHAYLDAVRMNDLERIEATARDITGNDTPLGQRRLKTPARTPKLSRTGLPDQSWTPARVDISDATPTWQDHGRAQPQGSETTDTPIIDTPFTSSRHEQDNLDSEKDKVDTTLSLDQFQARYTSEDNASFIDIVEKINASKREKYRWMYEQERKSQKLIEGDNQDQKLLRQSGESDGEEIGGLESQKQEGSKLALMISDNRSATIPTWEYKAKNSLMYNPEGLGTHLDERSIRASPKEIVHHNTSFQGRDLLVVNQAAAAKINPSPYLKSNDSDTPKVAGYSFVSSTPSPSMSQMGEDPDMMTWGTIDDEPLLISSGVSDSGPSPFKLPETPRRELIAQKLSEKASKRFRENSNLRAKVFASPSLSALSQYQSALGGTTPTPRFNAPYTAISSSPGRATPSGSASRSATPRISSPNPRARAEMLSPAAKTLLDRARNSNSRGADHQLRSTYGSDSPGAPSRSRDHRHAPVTPSPLTRRP</sequence>
<proteinExistence type="inferred from homology"/>
<feature type="compositionally biased region" description="Low complexity" evidence="4">
    <location>
        <begin position="143"/>
        <end position="152"/>
    </location>
</feature>
<name>A0A9P6RUB2_9FUNG</name>
<feature type="compositionally biased region" description="Basic and acidic residues" evidence="4">
    <location>
        <begin position="156"/>
        <end position="169"/>
    </location>
</feature>
<keyword evidence="6" id="KW-1185">Reference proteome</keyword>
<feature type="region of interest" description="Disordered" evidence="4">
    <location>
        <begin position="1"/>
        <end position="34"/>
    </location>
</feature>
<evidence type="ECO:0000256" key="1">
    <source>
        <dbReference type="ARBA" id="ARBA00004123"/>
    </source>
</evidence>
<dbReference type="GO" id="GO:0071013">
    <property type="term" value="C:catalytic step 2 spliceosome"/>
    <property type="evidence" value="ECO:0007669"/>
    <property type="project" value="TreeGrafter"/>
</dbReference>
<comment type="subcellular location">
    <subcellularLocation>
        <location evidence="1">Nucleus</location>
    </subcellularLocation>
</comment>
<feature type="compositionally biased region" description="Basic and acidic residues" evidence="4">
    <location>
        <begin position="1"/>
        <end position="13"/>
    </location>
</feature>